<evidence type="ECO:0000313" key="2">
    <source>
        <dbReference type="Proteomes" id="UP000030680"/>
    </source>
</evidence>
<dbReference type="KEGG" id="gsl:Gasu_62920"/>
<gene>
    <name evidence="1" type="ORF">Gasu_62920</name>
</gene>
<sequence>MPYCTRLGLIFVVVAVLVEFQVVTNGLILLRQSNNVLGIIYQKLDFIFRVKPKTLVGHDDINVYTCVTL</sequence>
<dbReference type="AlphaFoldDB" id="M2XQY8"/>
<reference evidence="2" key="1">
    <citation type="journal article" date="2013" name="Science">
        <title>Gene transfer from bacteria and archaea facilitated evolution of an extremophilic eukaryote.</title>
        <authorList>
            <person name="Schonknecht G."/>
            <person name="Chen W.H."/>
            <person name="Ternes C.M."/>
            <person name="Barbier G.G."/>
            <person name="Shrestha R.P."/>
            <person name="Stanke M."/>
            <person name="Brautigam A."/>
            <person name="Baker B.J."/>
            <person name="Banfield J.F."/>
            <person name="Garavito R.M."/>
            <person name="Carr K."/>
            <person name="Wilkerson C."/>
            <person name="Rensing S.A."/>
            <person name="Gagneul D."/>
            <person name="Dickenson N.E."/>
            <person name="Oesterhelt C."/>
            <person name="Lercher M.J."/>
            <person name="Weber A.P."/>
        </authorList>
    </citation>
    <scope>NUCLEOTIDE SEQUENCE [LARGE SCALE GENOMIC DNA]</scope>
    <source>
        <strain evidence="2">074W</strain>
    </source>
</reference>
<proteinExistence type="predicted"/>
<dbReference type="Gramene" id="EME26058">
    <property type="protein sequence ID" value="EME26058"/>
    <property type="gene ID" value="Gasu_62920"/>
</dbReference>
<dbReference type="Proteomes" id="UP000030680">
    <property type="component" value="Unassembled WGS sequence"/>
</dbReference>
<accession>M2XQY8</accession>
<name>M2XQY8_GALSU</name>
<protein>
    <submittedName>
        <fullName evidence="1">Uncharacterized protein</fullName>
    </submittedName>
</protein>
<organism evidence="1 2">
    <name type="scientific">Galdieria sulphuraria</name>
    <name type="common">Red alga</name>
    <dbReference type="NCBI Taxonomy" id="130081"/>
    <lineage>
        <taxon>Eukaryota</taxon>
        <taxon>Rhodophyta</taxon>
        <taxon>Bangiophyceae</taxon>
        <taxon>Galdieriales</taxon>
        <taxon>Galdieriaceae</taxon>
        <taxon>Galdieria</taxon>
    </lineage>
</organism>
<dbReference type="EMBL" id="KB454632">
    <property type="protein sequence ID" value="EME26058.1"/>
    <property type="molecule type" value="Genomic_DNA"/>
</dbReference>
<dbReference type="RefSeq" id="XP_005702578.1">
    <property type="nucleotide sequence ID" value="XM_005702521.1"/>
</dbReference>
<evidence type="ECO:0000313" key="1">
    <source>
        <dbReference type="EMBL" id="EME26058.1"/>
    </source>
</evidence>
<keyword evidence="2" id="KW-1185">Reference proteome</keyword>
<dbReference type="GeneID" id="17085046"/>